<feature type="non-terminal residue" evidence="2">
    <location>
        <position position="1"/>
    </location>
</feature>
<feature type="non-terminal residue" evidence="2">
    <location>
        <position position="1032"/>
    </location>
</feature>
<organism evidence="2 3">
    <name type="scientific">Symbiodinium necroappetens</name>
    <dbReference type="NCBI Taxonomy" id="1628268"/>
    <lineage>
        <taxon>Eukaryota</taxon>
        <taxon>Sar</taxon>
        <taxon>Alveolata</taxon>
        <taxon>Dinophyceae</taxon>
        <taxon>Suessiales</taxon>
        <taxon>Symbiodiniaceae</taxon>
        <taxon>Symbiodinium</taxon>
    </lineage>
</organism>
<feature type="region of interest" description="Disordered" evidence="1">
    <location>
        <begin position="162"/>
        <end position="201"/>
    </location>
</feature>
<evidence type="ECO:0000313" key="2">
    <source>
        <dbReference type="EMBL" id="CAE7505806.1"/>
    </source>
</evidence>
<dbReference type="OrthoDB" id="419294at2759"/>
<sequence length="1032" mass="117504">FREIFVNHHPDVILTYMREPHRKFVERIHRDFPVHGAVAFYEVAEMRTRADRIVQTTGFSKTSDDLLRVVQSDSKVSIASDSDVMDRLHAFFIALEYLNICDFTIEAGPLKYLSELEEWRHDNRGLAVLLAADSLIRKKEVLTHHKQLWNDARSTAELEKFRQAEHEVSTPTKRPRSRSPPAALTPPKNEARSRKNKARRDRNKALLKKFREENKEKDQQPKSTVKLTEKVERDQRVPEKEWKKIMSFSYTVQALADVLSTTVRWGVGSAISNFADPPVALFPAATDALQKEPTAAQFCSPPPWERWSEVPRDPDLVKALGPWCLEIFSGSAGISAQWRQQNLLVLPPIDLTLSAHVRESVDLLDFVKLLCRMGAVTFLHLGTPCSSFSIARSRPGGPPPLRSRTEPLGFTTSSQAGQWQITLANELLFRSLELFAAVVPQVQQLKLQPHLYNVDLDQCQFGSSFRKPTRFLVSDARFLALARACDGSHQHAPLKGRLRLPSREVVFMTRLAQEYPIKLCELFAEITHSVVFGIFPQFKSSFELIAPKTDRQAKARRGDSILQNIKTIVGEPHCLQQRRHDRLAFWRQRSHALLPDTDRELRSIADPSLRRLLLGVPDYVDLQLGSCTHVKLYDELFEAAGSPDPLLLKGIRDGFPIVGNIERSGRWPPFSKPQQPVPVQDALDRAWEFRSKIFRRCNAVPVSDNLRSLWKATMEDVLEGSTVGPFGSEDEVSEFLGCSDWIPTQRFEVVAKNKVRGCDSATSNLINKTAVITEKLQLVSTDLNVAVLRELWTRRGDRTLDPEDGVPKYFVMIGHSFGLVAAVYNYNRRSAFINDILVKIFEMVAFNFYDAKYGFETELTAPSAKIAAETVHFLLEALFDEKKLQLSVAPVILGVTFNLQQLVLEIKEQRKQELLDTIDSVLESGILVGRAFFRPLSERRYMEDLHGDRMDLNPAIIRSLKYWRRLIQFGPPREISLRSEKPSDVVIFTDGFTPDQRKEEMGPDRVGAVMFDRRAPTPKQFAEVIPREISEK</sequence>
<comment type="caution">
    <text evidence="2">The sequence shown here is derived from an EMBL/GenBank/DDBJ whole genome shotgun (WGS) entry which is preliminary data.</text>
</comment>
<reference evidence="2" key="1">
    <citation type="submission" date="2021-02" db="EMBL/GenBank/DDBJ databases">
        <authorList>
            <person name="Dougan E. K."/>
            <person name="Rhodes N."/>
            <person name="Thang M."/>
            <person name="Chan C."/>
        </authorList>
    </citation>
    <scope>NUCLEOTIDE SEQUENCE</scope>
</reference>
<dbReference type="Proteomes" id="UP000601435">
    <property type="component" value="Unassembled WGS sequence"/>
</dbReference>
<keyword evidence="3" id="KW-1185">Reference proteome</keyword>
<evidence type="ECO:0000256" key="1">
    <source>
        <dbReference type="SAM" id="MobiDB-lite"/>
    </source>
</evidence>
<evidence type="ECO:0000313" key="3">
    <source>
        <dbReference type="Proteomes" id="UP000601435"/>
    </source>
</evidence>
<dbReference type="EMBL" id="CAJNJA010023124">
    <property type="protein sequence ID" value="CAE7505806.1"/>
    <property type="molecule type" value="Genomic_DNA"/>
</dbReference>
<proteinExistence type="predicted"/>
<accession>A0A812T4J5</accession>
<gene>
    <name evidence="2" type="ORF">SNEC2469_LOCUS14420</name>
</gene>
<protein>
    <submittedName>
        <fullName evidence="2">Uncharacterized protein</fullName>
    </submittedName>
</protein>
<name>A0A812T4J5_9DINO</name>
<dbReference type="AlphaFoldDB" id="A0A812T4J5"/>